<evidence type="ECO:0000313" key="4">
    <source>
        <dbReference type="EMBL" id="PYI67186.1"/>
    </source>
</evidence>
<dbReference type="InterPro" id="IPR044256">
    <property type="entry name" value="HCF244-like"/>
</dbReference>
<dbReference type="RefSeq" id="WP_110500984.1">
    <property type="nucleotide sequence ID" value="NZ_QJVD01000010.1"/>
</dbReference>
<feature type="domain" description="NAD(P)-binding" evidence="3">
    <location>
        <begin position="8"/>
        <end position="184"/>
    </location>
</feature>
<dbReference type="OrthoDB" id="9771302at2"/>
<organism evidence="4 5">
    <name type="scientific">Arthrobacter livingstonensis</name>
    <dbReference type="NCBI Taxonomy" id="670078"/>
    <lineage>
        <taxon>Bacteria</taxon>
        <taxon>Bacillati</taxon>
        <taxon>Actinomycetota</taxon>
        <taxon>Actinomycetes</taxon>
        <taxon>Micrococcales</taxon>
        <taxon>Micrococcaceae</taxon>
        <taxon>Arthrobacter</taxon>
    </lineage>
</organism>
<accession>A0A2V5LXT8</accession>
<dbReference type="Gene3D" id="3.40.50.720">
    <property type="entry name" value="NAD(P)-binding Rossmann-like Domain"/>
    <property type="match status" value="1"/>
</dbReference>
<evidence type="ECO:0000256" key="2">
    <source>
        <dbReference type="ARBA" id="ARBA00023276"/>
    </source>
</evidence>
<dbReference type="PANTHER" id="PTHR47128:SF2">
    <property type="entry name" value="PROTEIN HIGH CHLOROPHYLL FLUORESCENCE PHENOTYPE 244, CHLOROPLASTIC"/>
    <property type="match status" value="1"/>
</dbReference>
<dbReference type="GO" id="GO:0015979">
    <property type="term" value="P:photosynthesis"/>
    <property type="evidence" value="ECO:0007669"/>
    <property type="project" value="UniProtKB-KW"/>
</dbReference>
<evidence type="ECO:0000256" key="1">
    <source>
        <dbReference type="ARBA" id="ARBA00022531"/>
    </source>
</evidence>
<dbReference type="PANTHER" id="PTHR47128">
    <property type="match status" value="1"/>
</dbReference>
<dbReference type="InterPro" id="IPR016040">
    <property type="entry name" value="NAD(P)-bd_dom"/>
</dbReference>
<dbReference type="GO" id="GO:0009523">
    <property type="term" value="C:photosystem II"/>
    <property type="evidence" value="ECO:0007669"/>
    <property type="project" value="UniProtKB-KW"/>
</dbReference>
<keyword evidence="2" id="KW-0604">Photosystem II</keyword>
<dbReference type="Pfam" id="PF13460">
    <property type="entry name" value="NAD_binding_10"/>
    <property type="match status" value="1"/>
</dbReference>
<gene>
    <name evidence="4" type="ORF">CVV68_10580</name>
</gene>
<keyword evidence="5" id="KW-1185">Reference proteome</keyword>
<evidence type="ECO:0000259" key="3">
    <source>
        <dbReference type="Pfam" id="PF13460"/>
    </source>
</evidence>
<keyword evidence="1" id="KW-0602">Photosynthesis</keyword>
<dbReference type="AlphaFoldDB" id="A0A2V5LXT8"/>
<reference evidence="4 5" key="1">
    <citation type="submission" date="2018-05" db="EMBL/GenBank/DDBJ databases">
        <title>Genetic diversity of glacier-inhabiting Cryobacterium bacteria in China and description of Cryobacterium mengkeensis sp. nov. and Arthrobacter glacialis sp. nov.</title>
        <authorList>
            <person name="Liu Q."/>
            <person name="Xin Y.-H."/>
        </authorList>
    </citation>
    <scope>NUCLEOTIDE SEQUENCE [LARGE SCALE GENOMIC DNA]</scope>
    <source>
        <strain evidence="4 5">LI2</strain>
    </source>
</reference>
<name>A0A2V5LXT8_9MICC</name>
<comment type="caution">
    <text evidence="4">The sequence shown here is derived from an EMBL/GenBank/DDBJ whole genome shotgun (WGS) entry which is preliminary data.</text>
</comment>
<sequence length="266" mass="27273">MVLIAVAGGTGTAGCAVVADAVGRGFSVRALSRHVPAAADPKRVAGADYLAADFRTGGGVAQALAGVDALVETLDARTGPLLKALSATTVAVLAAAQRAGVSRCVLLTIVNAAECSMGYYQVQASRARSYESSGVPATVVYATQFHNLVAGLFSTGAKVGIIPAFSGVSFQPIATADVARLLVDEAVAGLDPNVARHRSVLAGGPSVWPMKAMAEQWKSAMGRHGVVTSMPLPGAFGTYLRAGRNLVPEAAVGRVEFSEWLQSRHT</sequence>
<dbReference type="EMBL" id="QJVD01000010">
    <property type="protein sequence ID" value="PYI67186.1"/>
    <property type="molecule type" value="Genomic_DNA"/>
</dbReference>
<dbReference type="InterPro" id="IPR036291">
    <property type="entry name" value="NAD(P)-bd_dom_sf"/>
</dbReference>
<evidence type="ECO:0000313" key="5">
    <source>
        <dbReference type="Proteomes" id="UP000247832"/>
    </source>
</evidence>
<protein>
    <submittedName>
        <fullName evidence="4">NmrA family transcriptional regulator</fullName>
    </submittedName>
</protein>
<proteinExistence type="predicted"/>
<dbReference type="SUPFAM" id="SSF51735">
    <property type="entry name" value="NAD(P)-binding Rossmann-fold domains"/>
    <property type="match status" value="1"/>
</dbReference>
<dbReference type="Proteomes" id="UP000247832">
    <property type="component" value="Unassembled WGS sequence"/>
</dbReference>